<feature type="transmembrane region" description="Helical" evidence="6">
    <location>
        <begin position="69"/>
        <end position="89"/>
    </location>
</feature>
<dbReference type="PANTHER" id="PTHR21451:SF19">
    <property type="entry name" value="ACTIVATED IN BLOCKED UNFOLDED PROTEIN RESPONSE"/>
    <property type="match status" value="1"/>
</dbReference>
<dbReference type="InterPro" id="IPR029063">
    <property type="entry name" value="SAM-dependent_MTases_sf"/>
</dbReference>
<accession>A0A6V1MPI0</accession>
<keyword evidence="6" id="KW-1133">Transmembrane helix</keyword>
<keyword evidence="3" id="KW-0156">Chromatin regulator</keyword>
<dbReference type="SUPFAM" id="SSF53335">
    <property type="entry name" value="S-adenosyl-L-methionine-dependent methyltransferases"/>
    <property type="match status" value="1"/>
</dbReference>
<evidence type="ECO:0000256" key="2">
    <source>
        <dbReference type="ARBA" id="ARBA00020987"/>
    </source>
</evidence>
<evidence type="ECO:0000256" key="4">
    <source>
        <dbReference type="ARBA" id="ARBA00029821"/>
    </source>
</evidence>
<keyword evidence="6" id="KW-0472">Membrane</keyword>
<dbReference type="PANTHER" id="PTHR21451">
    <property type="entry name" value="HISTONE H3 METHYLTRANSFERASE"/>
    <property type="match status" value="1"/>
</dbReference>
<keyword evidence="7" id="KW-0732">Signal</keyword>
<feature type="chain" id="PRO_5030160718" description="Histone-lysine N-methyltransferase, H3 lysine-79 specific" evidence="7">
    <location>
        <begin position="23"/>
        <end position="325"/>
    </location>
</feature>
<evidence type="ECO:0000259" key="8">
    <source>
        <dbReference type="Pfam" id="PF08123"/>
    </source>
</evidence>
<sequence>MAPRTSILALCLLCLAANTVNAFHNVGSARSFRQMKPAKMIGSENIDLAVQTSSTLLSYSDEAPELNTLIAGSIAGFTILTGAIFAFFASNVGSSTASSFVLTEEEQAVVVGINNVYDATEKERVLTEAGTVGETARKKKAAEARAAYQKGKDPREVRDRTLNYAEMDLPFLATLLRIANPKEGQVFMDLGSGAGKAVFAAAKLYPWSKCVGVEFLAPLTAMAKNFQGKAGRVPGYSPKIDLVTSDFTDEKLDVSEADVLFAYSSKYDANGIYLTELSQKLQECKSGAKIITIDRRLKGPFTLVRELDDPNGDLQRLRGYVFKRD</sequence>
<protein>
    <recommendedName>
        <fullName evidence="2">Histone-lysine N-methyltransferase, H3 lysine-79 specific</fullName>
        <ecNumber evidence="1">2.1.1.360</ecNumber>
    </recommendedName>
    <alternativeName>
        <fullName evidence="4">Histone H3-K79 methyltransferase</fullName>
    </alternativeName>
</protein>
<evidence type="ECO:0000256" key="3">
    <source>
        <dbReference type="ARBA" id="ARBA00022853"/>
    </source>
</evidence>
<reference evidence="9" key="1">
    <citation type="submission" date="2021-01" db="EMBL/GenBank/DDBJ databases">
        <authorList>
            <person name="Corre E."/>
            <person name="Pelletier E."/>
            <person name="Niang G."/>
            <person name="Scheremetjew M."/>
            <person name="Finn R."/>
            <person name="Kale V."/>
            <person name="Holt S."/>
            <person name="Cochrane G."/>
            <person name="Meng A."/>
            <person name="Brown T."/>
            <person name="Cohen L."/>
        </authorList>
    </citation>
    <scope>NUCLEOTIDE SEQUENCE</scope>
    <source>
        <strain evidence="9">CCMP3107</strain>
    </source>
</reference>
<dbReference type="EMBL" id="HBIU01028560">
    <property type="protein sequence ID" value="CAE0634418.1"/>
    <property type="molecule type" value="Transcribed_RNA"/>
</dbReference>
<gene>
    <name evidence="9" type="ORF">HAKA00212_LOCUS13136</name>
</gene>
<dbReference type="GO" id="GO:0051726">
    <property type="term" value="P:regulation of cell cycle"/>
    <property type="evidence" value="ECO:0007669"/>
    <property type="project" value="InterPro"/>
</dbReference>
<proteinExistence type="predicted"/>
<dbReference type="EC" id="2.1.1.360" evidence="1"/>
<name>A0A6V1MPI0_HETAK</name>
<keyword evidence="6" id="KW-0812">Transmembrane</keyword>
<evidence type="ECO:0000256" key="6">
    <source>
        <dbReference type="SAM" id="Phobius"/>
    </source>
</evidence>
<evidence type="ECO:0000256" key="1">
    <source>
        <dbReference type="ARBA" id="ARBA00012190"/>
    </source>
</evidence>
<evidence type="ECO:0000313" key="9">
    <source>
        <dbReference type="EMBL" id="CAE0634418.1"/>
    </source>
</evidence>
<evidence type="ECO:0000256" key="5">
    <source>
        <dbReference type="ARBA" id="ARBA00047770"/>
    </source>
</evidence>
<dbReference type="Gene3D" id="3.40.50.150">
    <property type="entry name" value="Vaccinia Virus protein VP39"/>
    <property type="match status" value="1"/>
</dbReference>
<dbReference type="Pfam" id="PF08123">
    <property type="entry name" value="DOT1"/>
    <property type="match status" value="1"/>
</dbReference>
<dbReference type="InterPro" id="IPR025789">
    <property type="entry name" value="DOT1_dom"/>
</dbReference>
<evidence type="ECO:0000256" key="7">
    <source>
        <dbReference type="SAM" id="SignalP"/>
    </source>
</evidence>
<comment type="catalytic activity">
    <reaction evidence="5">
        <text>L-lysyl(79)-[histone H3] + 3 S-adenosyl-L-methionine = N(6),N(6),N(6)-trimethyl-L-lysyl(79)-[histone H3] + 3 S-adenosyl-L-homocysteine + 3 H(+)</text>
        <dbReference type="Rhea" id="RHEA:60328"/>
        <dbReference type="Rhea" id="RHEA-COMP:15549"/>
        <dbReference type="Rhea" id="RHEA-COMP:15552"/>
        <dbReference type="ChEBI" id="CHEBI:15378"/>
        <dbReference type="ChEBI" id="CHEBI:29969"/>
        <dbReference type="ChEBI" id="CHEBI:57856"/>
        <dbReference type="ChEBI" id="CHEBI:59789"/>
        <dbReference type="ChEBI" id="CHEBI:61961"/>
        <dbReference type="EC" id="2.1.1.360"/>
    </reaction>
</comment>
<dbReference type="InterPro" id="IPR030445">
    <property type="entry name" value="H3-K79_meTrfase"/>
</dbReference>
<feature type="signal peptide" evidence="7">
    <location>
        <begin position="1"/>
        <end position="22"/>
    </location>
</feature>
<dbReference type="AlphaFoldDB" id="A0A6V1MPI0"/>
<organism evidence="9">
    <name type="scientific">Heterosigma akashiwo</name>
    <name type="common">Chromophytic alga</name>
    <name type="synonym">Heterosigma carterae</name>
    <dbReference type="NCBI Taxonomy" id="2829"/>
    <lineage>
        <taxon>Eukaryota</taxon>
        <taxon>Sar</taxon>
        <taxon>Stramenopiles</taxon>
        <taxon>Ochrophyta</taxon>
        <taxon>Raphidophyceae</taxon>
        <taxon>Chattonellales</taxon>
        <taxon>Chattonellaceae</taxon>
        <taxon>Heterosigma</taxon>
    </lineage>
</organism>
<dbReference type="GO" id="GO:0140956">
    <property type="term" value="F:histone H3K79 trimethyltransferase activity"/>
    <property type="evidence" value="ECO:0007669"/>
    <property type="project" value="UniProtKB-EC"/>
</dbReference>
<feature type="domain" description="DOT1" evidence="8">
    <location>
        <begin position="164"/>
        <end position="294"/>
    </location>
</feature>